<evidence type="ECO:0000256" key="1">
    <source>
        <dbReference type="SAM" id="Phobius"/>
    </source>
</evidence>
<dbReference type="RefSeq" id="WP_106988325.1">
    <property type="nucleotide sequence ID" value="NZ_JADPLM010000014.1"/>
</dbReference>
<organism evidence="2 3">
    <name type="scientific">Faecalibacillus faecis</name>
    <dbReference type="NCBI Taxonomy" id="1982628"/>
    <lineage>
        <taxon>Bacteria</taxon>
        <taxon>Bacillati</taxon>
        <taxon>Bacillota</taxon>
        <taxon>Erysipelotrichia</taxon>
        <taxon>Erysipelotrichales</taxon>
        <taxon>Coprobacillaceae</taxon>
        <taxon>Faecalibacillus</taxon>
    </lineage>
</organism>
<keyword evidence="1" id="KW-1133">Transmembrane helix</keyword>
<accession>A0A2T3FWK6</accession>
<gene>
    <name evidence="2" type="ORF">C7U55_09230</name>
</gene>
<protein>
    <recommendedName>
        <fullName evidence="4">LPXTG cell wall anchor domain-containing protein</fullName>
    </recommendedName>
</protein>
<dbReference type="Proteomes" id="UP000241201">
    <property type="component" value="Unassembled WGS sequence"/>
</dbReference>
<evidence type="ECO:0000313" key="2">
    <source>
        <dbReference type="EMBL" id="PST39659.1"/>
    </source>
</evidence>
<comment type="caution">
    <text evidence="2">The sequence shown here is derived from an EMBL/GenBank/DDBJ whole genome shotgun (WGS) entry which is preliminary data.</text>
</comment>
<keyword evidence="3" id="KW-1185">Reference proteome</keyword>
<reference evidence="3" key="1">
    <citation type="submission" date="2018-03" db="EMBL/GenBank/DDBJ databases">
        <title>Lachnoclostridium SNUG30370 gen.nov., sp.nov., isolated from human faeces.</title>
        <authorList>
            <person name="Seo B."/>
            <person name="Jeon K."/>
            <person name="Ko G."/>
        </authorList>
    </citation>
    <scope>NUCLEOTIDE SEQUENCE [LARGE SCALE GENOMIC DNA]</scope>
    <source>
        <strain evidence="3">SNUG30370</strain>
    </source>
</reference>
<dbReference type="AlphaFoldDB" id="A0A2T3FWK6"/>
<name>A0A2T3FWK6_9FIRM</name>
<sequence>MYRNQYHYYWTDYHFLFTSNLSSYTYNRTCLISFLGGLGGITSSSYWNKRYGSQKGSWGNLIDSFKENTKYVYSIYLKLNDKGYNENYYFDKNTKLIINGKTIDLPLESINVDELEGDTIWYSNVLEMTPELQNIKIKTSQETKKENTNTKVKTGDNTKYMVYMGLIGLSLLGAYCIIMKNYIH</sequence>
<proteinExistence type="predicted"/>
<evidence type="ECO:0008006" key="4">
    <source>
        <dbReference type="Google" id="ProtNLM"/>
    </source>
</evidence>
<evidence type="ECO:0000313" key="3">
    <source>
        <dbReference type="Proteomes" id="UP000241201"/>
    </source>
</evidence>
<dbReference type="GeneID" id="77471272"/>
<feature type="transmembrane region" description="Helical" evidence="1">
    <location>
        <begin position="160"/>
        <end position="178"/>
    </location>
</feature>
<keyword evidence="1" id="KW-0812">Transmembrane</keyword>
<keyword evidence="1" id="KW-0472">Membrane</keyword>
<dbReference type="EMBL" id="PYLP01000012">
    <property type="protein sequence ID" value="PST39659.1"/>
    <property type="molecule type" value="Genomic_DNA"/>
</dbReference>